<dbReference type="PANTHER" id="PTHR36838:SF1">
    <property type="entry name" value="SLR1864 PROTEIN"/>
    <property type="match status" value="1"/>
</dbReference>
<evidence type="ECO:0000256" key="2">
    <source>
        <dbReference type="ARBA" id="ARBA00010145"/>
    </source>
</evidence>
<feature type="transmembrane region" description="Helical" evidence="8">
    <location>
        <begin position="195"/>
        <end position="213"/>
    </location>
</feature>
<dbReference type="InterPro" id="IPR038770">
    <property type="entry name" value="Na+/solute_symporter_sf"/>
</dbReference>
<dbReference type="RefSeq" id="WP_156700569.1">
    <property type="nucleotide sequence ID" value="NZ_CACRUP010000007.1"/>
</dbReference>
<evidence type="ECO:0000256" key="3">
    <source>
        <dbReference type="ARBA" id="ARBA00022448"/>
    </source>
</evidence>
<keyword evidence="4" id="KW-1003">Cell membrane</keyword>
<feature type="transmembrane region" description="Helical" evidence="8">
    <location>
        <begin position="128"/>
        <end position="149"/>
    </location>
</feature>
<name>A0A6N2ZGU3_9FIRM</name>
<proteinExistence type="inferred from homology"/>
<dbReference type="GO" id="GO:0055085">
    <property type="term" value="P:transmembrane transport"/>
    <property type="evidence" value="ECO:0007669"/>
    <property type="project" value="InterPro"/>
</dbReference>
<feature type="transmembrane region" description="Helical" evidence="8">
    <location>
        <begin position="68"/>
        <end position="88"/>
    </location>
</feature>
<evidence type="ECO:0000256" key="5">
    <source>
        <dbReference type="ARBA" id="ARBA00022692"/>
    </source>
</evidence>
<feature type="transmembrane region" description="Helical" evidence="8">
    <location>
        <begin position="36"/>
        <end position="56"/>
    </location>
</feature>
<evidence type="ECO:0000256" key="6">
    <source>
        <dbReference type="ARBA" id="ARBA00022989"/>
    </source>
</evidence>
<dbReference type="GO" id="GO:0005886">
    <property type="term" value="C:plasma membrane"/>
    <property type="evidence" value="ECO:0007669"/>
    <property type="project" value="UniProtKB-SubCell"/>
</dbReference>
<keyword evidence="6 8" id="KW-1133">Transmembrane helix</keyword>
<dbReference type="EMBL" id="CACRUP010000007">
    <property type="protein sequence ID" value="VYT77020.1"/>
    <property type="molecule type" value="Genomic_DNA"/>
</dbReference>
<evidence type="ECO:0000256" key="1">
    <source>
        <dbReference type="ARBA" id="ARBA00004651"/>
    </source>
</evidence>
<dbReference type="Pfam" id="PF03547">
    <property type="entry name" value="Mem_trans"/>
    <property type="match status" value="2"/>
</dbReference>
<keyword evidence="7 8" id="KW-0472">Membrane</keyword>
<reference evidence="9" key="1">
    <citation type="submission" date="2019-11" db="EMBL/GenBank/DDBJ databases">
        <authorList>
            <person name="Feng L."/>
        </authorList>
    </citation>
    <scope>NUCLEOTIDE SEQUENCE</scope>
    <source>
        <strain evidence="9">PgorbachiiLFYP46</strain>
    </source>
</reference>
<dbReference type="AlphaFoldDB" id="A0A6N2ZGU3"/>
<dbReference type="InterPro" id="IPR004776">
    <property type="entry name" value="Mem_transp_PIN-like"/>
</dbReference>
<protein>
    <submittedName>
        <fullName evidence="9">Membrane transport protein</fullName>
    </submittedName>
</protein>
<evidence type="ECO:0000256" key="8">
    <source>
        <dbReference type="SAM" id="Phobius"/>
    </source>
</evidence>
<keyword evidence="5 8" id="KW-0812">Transmembrane</keyword>
<evidence type="ECO:0000313" key="9">
    <source>
        <dbReference type="EMBL" id="VYT77020.1"/>
    </source>
</evidence>
<sequence length="311" mass="35333">METLILFKNLLIFLIIIMMAFFVRKNNKVSHKLQKDMSYLLTDVTTPCLIITSMAVEFTDEKLIQARDAFIITNALFVFSYFLIYFLLKFYKVQEPNRSQIMVGGIFTNLGFLGFPLIFAMFGKEGLYIASIVNMVSNYFTYTMGIGLIKKNSAREGKLNARDFFNNANIATLAGLIILFTGIKIPDFIYRVLEIVGGATGLFSMIIIGLMLGEMDLKDIFLEKITYLMSFYRLIIFPVILIAIFYIVPFNIDSLVEKIIVILFAMPVAAITGIFSAKYDVDPAFATKIVMQSTILCILTLPLILYLYNFL</sequence>
<comment type="subcellular location">
    <subcellularLocation>
        <location evidence="1">Cell membrane</location>
        <topology evidence="1">Multi-pass membrane protein</topology>
    </subcellularLocation>
</comment>
<gene>
    <name evidence="9" type="ORF">PGLFYP46_01010</name>
</gene>
<dbReference type="Gene3D" id="1.20.1530.20">
    <property type="match status" value="1"/>
</dbReference>
<accession>A0A6N2ZGU3</accession>
<feature type="transmembrane region" description="Helical" evidence="8">
    <location>
        <begin position="225"/>
        <end position="247"/>
    </location>
</feature>
<feature type="transmembrane region" description="Helical" evidence="8">
    <location>
        <begin position="259"/>
        <end position="277"/>
    </location>
</feature>
<evidence type="ECO:0000256" key="4">
    <source>
        <dbReference type="ARBA" id="ARBA00022475"/>
    </source>
</evidence>
<keyword evidence="3" id="KW-0813">Transport</keyword>
<feature type="transmembrane region" description="Helical" evidence="8">
    <location>
        <begin position="289"/>
        <end position="308"/>
    </location>
</feature>
<evidence type="ECO:0000256" key="7">
    <source>
        <dbReference type="ARBA" id="ARBA00023136"/>
    </source>
</evidence>
<organism evidence="9">
    <name type="scientific">Peptoniphilus gorbachii</name>
    <dbReference type="NCBI Taxonomy" id="411567"/>
    <lineage>
        <taxon>Bacteria</taxon>
        <taxon>Bacillati</taxon>
        <taxon>Bacillota</taxon>
        <taxon>Tissierellia</taxon>
        <taxon>Tissierellales</taxon>
        <taxon>Peptoniphilaceae</taxon>
        <taxon>Peptoniphilus</taxon>
    </lineage>
</organism>
<comment type="similarity">
    <text evidence="2">Belongs to the auxin efflux carrier (TC 2.A.69) family.</text>
</comment>
<feature type="transmembrane region" description="Helical" evidence="8">
    <location>
        <begin position="100"/>
        <end position="122"/>
    </location>
</feature>
<dbReference type="PANTHER" id="PTHR36838">
    <property type="entry name" value="AUXIN EFFLUX CARRIER FAMILY PROTEIN"/>
    <property type="match status" value="1"/>
</dbReference>
<feature type="transmembrane region" description="Helical" evidence="8">
    <location>
        <begin position="6"/>
        <end position="24"/>
    </location>
</feature>